<keyword evidence="2" id="KW-0808">Transferase</keyword>
<dbReference type="SUPFAM" id="SSF56214">
    <property type="entry name" value="4'-phosphopantetheinyl transferase"/>
    <property type="match status" value="1"/>
</dbReference>
<dbReference type="EC" id="2.7.8.7" evidence="1"/>
<feature type="domain" description="4'-phosphopantetheinyl transferase" evidence="3">
    <location>
        <begin position="87"/>
        <end position="158"/>
    </location>
</feature>
<evidence type="ECO:0000256" key="1">
    <source>
        <dbReference type="ARBA" id="ARBA00013172"/>
    </source>
</evidence>
<dbReference type="GO" id="GO:0005829">
    <property type="term" value="C:cytosol"/>
    <property type="evidence" value="ECO:0007669"/>
    <property type="project" value="TreeGrafter"/>
</dbReference>
<organism evidence="4">
    <name type="scientific">Compsopogon caeruleus</name>
    <dbReference type="NCBI Taxonomy" id="31354"/>
    <lineage>
        <taxon>Eukaryota</taxon>
        <taxon>Rhodophyta</taxon>
        <taxon>Compsopogonophyceae</taxon>
        <taxon>Compsopogonales</taxon>
        <taxon>Compsopogonaceae</taxon>
        <taxon>Compsopogon</taxon>
    </lineage>
</organism>
<gene>
    <name evidence="4" type="ORF">CCAE0312_LOCUS8794</name>
</gene>
<name>A0A7S1XF40_9RHOD</name>
<dbReference type="EMBL" id="HBGH01015832">
    <property type="protein sequence ID" value="CAD9236697.1"/>
    <property type="molecule type" value="Transcribed_RNA"/>
</dbReference>
<reference evidence="4" key="1">
    <citation type="submission" date="2021-01" db="EMBL/GenBank/DDBJ databases">
        <authorList>
            <person name="Corre E."/>
            <person name="Pelletier E."/>
            <person name="Niang G."/>
            <person name="Scheremetjew M."/>
            <person name="Finn R."/>
            <person name="Kale V."/>
            <person name="Holt S."/>
            <person name="Cochrane G."/>
            <person name="Meng A."/>
            <person name="Brown T."/>
            <person name="Cohen L."/>
        </authorList>
    </citation>
    <scope>NUCLEOTIDE SEQUENCE</scope>
    <source>
        <strain evidence="4">SAG 36.94</strain>
    </source>
</reference>
<evidence type="ECO:0000259" key="3">
    <source>
        <dbReference type="Pfam" id="PF01648"/>
    </source>
</evidence>
<dbReference type="InterPro" id="IPR050559">
    <property type="entry name" value="P-Pant_transferase_sf"/>
</dbReference>
<dbReference type="Pfam" id="PF01648">
    <property type="entry name" value="ACPS"/>
    <property type="match status" value="1"/>
</dbReference>
<proteinExistence type="predicted"/>
<evidence type="ECO:0000256" key="2">
    <source>
        <dbReference type="ARBA" id="ARBA00022679"/>
    </source>
</evidence>
<dbReference type="InterPro" id="IPR037143">
    <property type="entry name" value="4-PPantetheinyl_Trfase_dom_sf"/>
</dbReference>
<dbReference type="GO" id="GO:0019878">
    <property type="term" value="P:lysine biosynthetic process via aminoadipic acid"/>
    <property type="evidence" value="ECO:0007669"/>
    <property type="project" value="TreeGrafter"/>
</dbReference>
<dbReference type="AlphaFoldDB" id="A0A7S1XF40"/>
<evidence type="ECO:0000313" key="4">
    <source>
        <dbReference type="EMBL" id="CAD9236697.1"/>
    </source>
</evidence>
<protein>
    <recommendedName>
        <fullName evidence="1">holo-[acyl-carrier-protein] synthase</fullName>
        <ecNumber evidence="1">2.7.8.7</ecNumber>
    </recommendedName>
</protein>
<dbReference type="GO" id="GO:0000287">
    <property type="term" value="F:magnesium ion binding"/>
    <property type="evidence" value="ECO:0007669"/>
    <property type="project" value="InterPro"/>
</dbReference>
<dbReference type="PANTHER" id="PTHR12215:SF10">
    <property type="entry name" value="L-AMINOADIPATE-SEMIALDEHYDE DEHYDROGENASE-PHOSPHOPANTETHEINYL TRANSFERASE"/>
    <property type="match status" value="1"/>
</dbReference>
<dbReference type="PANTHER" id="PTHR12215">
    <property type="entry name" value="PHOSPHOPANTETHEINE TRANSFERASE"/>
    <property type="match status" value="1"/>
</dbReference>
<sequence length="199" mass="23029">MLVGLRPIPTSPGRLDLWTRSVPHQTSSREMTREFLIEVLSKYVQEPAKKLKRAERGKPYLLSKEVSFSVSHTVGWSSVCVGHKEVQVGIDIELRRRETIRSWRALRQRFFSPREALHVHSRLEFLEMWVCKEALVKATGQGIARGWSQFELDRREGKLQVDCGEGQWSIGVFETADLIGAWACDRETVRDVQIRNWEP</sequence>
<dbReference type="GO" id="GO:0008897">
    <property type="term" value="F:holo-[acyl-carrier-protein] synthase activity"/>
    <property type="evidence" value="ECO:0007669"/>
    <property type="project" value="UniProtKB-EC"/>
</dbReference>
<dbReference type="InterPro" id="IPR008278">
    <property type="entry name" value="4-PPantetheinyl_Trfase_dom"/>
</dbReference>
<accession>A0A7S1XF40</accession>
<dbReference type="Gene3D" id="3.90.470.20">
    <property type="entry name" value="4'-phosphopantetheinyl transferase domain"/>
    <property type="match status" value="1"/>
</dbReference>